<dbReference type="InterPro" id="IPR025836">
    <property type="entry name" value="Zn_knuckle_CX2CX4HX4C"/>
</dbReference>
<dbReference type="InterPro" id="IPR001878">
    <property type="entry name" value="Znf_CCHC"/>
</dbReference>
<evidence type="ECO:0000256" key="1">
    <source>
        <dbReference type="PROSITE-ProRule" id="PRU00047"/>
    </source>
</evidence>
<protein>
    <recommendedName>
        <fullName evidence="3">CCHC-type domain-containing protein</fullName>
    </recommendedName>
</protein>
<keyword evidence="1" id="KW-0862">Zinc</keyword>
<dbReference type="PANTHER" id="PTHR31286">
    <property type="entry name" value="GLYCINE-RICH CELL WALL STRUCTURAL PROTEIN 1.8-LIKE"/>
    <property type="match status" value="1"/>
</dbReference>
<dbReference type="GO" id="GO:0003676">
    <property type="term" value="F:nucleic acid binding"/>
    <property type="evidence" value="ECO:0007669"/>
    <property type="project" value="InterPro"/>
</dbReference>
<reference evidence="4" key="1">
    <citation type="journal article" date="2016" name="Nat. Genet.">
        <title>A high-quality carrot genome assembly provides new insights into carotenoid accumulation and asterid genome evolution.</title>
        <authorList>
            <person name="Iorizzo M."/>
            <person name="Ellison S."/>
            <person name="Senalik D."/>
            <person name="Zeng P."/>
            <person name="Satapoomin P."/>
            <person name="Huang J."/>
            <person name="Bowman M."/>
            <person name="Iovene M."/>
            <person name="Sanseverino W."/>
            <person name="Cavagnaro P."/>
            <person name="Yildiz M."/>
            <person name="Macko-Podgorni A."/>
            <person name="Moranska E."/>
            <person name="Grzebelus E."/>
            <person name="Grzebelus D."/>
            <person name="Ashrafi H."/>
            <person name="Zheng Z."/>
            <person name="Cheng S."/>
            <person name="Spooner D."/>
            <person name="Van Deynze A."/>
            <person name="Simon P."/>
        </authorList>
    </citation>
    <scope>NUCLEOTIDE SEQUENCE</scope>
    <source>
        <tissue evidence="4">Leaf</tissue>
    </source>
</reference>
<dbReference type="InterPro" id="IPR025558">
    <property type="entry name" value="DUF4283"/>
</dbReference>
<keyword evidence="1" id="KW-0479">Metal-binding</keyword>
<gene>
    <name evidence="4" type="ORF">DCAR_0521281</name>
</gene>
<dbReference type="PANTHER" id="PTHR31286:SF183">
    <property type="entry name" value="CCHC-TYPE DOMAIN-CONTAINING PROTEIN"/>
    <property type="match status" value="1"/>
</dbReference>
<dbReference type="AlphaFoldDB" id="A0AAF1B0V1"/>
<evidence type="ECO:0000256" key="2">
    <source>
        <dbReference type="SAM" id="MobiDB-lite"/>
    </source>
</evidence>
<evidence type="ECO:0000313" key="5">
    <source>
        <dbReference type="Proteomes" id="UP000077755"/>
    </source>
</evidence>
<name>A0AAF1B0V1_DAUCS</name>
<dbReference type="GO" id="GO:0008270">
    <property type="term" value="F:zinc ion binding"/>
    <property type="evidence" value="ECO:0007669"/>
    <property type="project" value="UniProtKB-KW"/>
</dbReference>
<proteinExistence type="predicted"/>
<dbReference type="Pfam" id="PF14111">
    <property type="entry name" value="DUF4283"/>
    <property type="match status" value="1"/>
</dbReference>
<feature type="domain" description="CCHC-type" evidence="3">
    <location>
        <begin position="214"/>
        <end position="229"/>
    </location>
</feature>
<evidence type="ECO:0000259" key="3">
    <source>
        <dbReference type="PROSITE" id="PS50158"/>
    </source>
</evidence>
<dbReference type="Proteomes" id="UP000077755">
    <property type="component" value="Chromosome 5"/>
</dbReference>
<sequence length="407" mass="46620">MASSSRERNLDEAYANLSLNSDEEDGLILEDIPGNEGQEGMERCLVGKFVSTRKVNFMAMQDTLSSIWRPVKGVFMEETDQTNMFLFKFFHDRDMQRVLDDGPWTFNQQVLVIKKFNAEEQLKDIILSELFMWVQVYDVPIGFKSEFVLKSIGNFVGRYMESDPKNFQGLFRDYLRVRVAIDISRPLKSQMRIKKPGGEWLWIHFKYERLPSFCFYCGKIGHSEKFCEELFDNPQAQGVRKYDSSLRASPRNQASHKGNQWIRGADGTVPIAAKKHDTERNAESMEIHREESSGKHAQDDRNPKKSGDVDKSGAHSGGNVYKVVNVEEPKNSDILNDRREKEFVEIETAGLSILDPKRRRVDDPITEKPNINFSTEDDIMTESRIDGKNDPKNVEKAGSVTGARLAL</sequence>
<dbReference type="Pfam" id="PF14392">
    <property type="entry name" value="zf-CCHC_4"/>
    <property type="match status" value="1"/>
</dbReference>
<feature type="region of interest" description="Disordered" evidence="2">
    <location>
        <begin position="360"/>
        <end position="407"/>
    </location>
</feature>
<keyword evidence="1" id="KW-0863">Zinc-finger</keyword>
<organism evidence="4 5">
    <name type="scientific">Daucus carota subsp. sativus</name>
    <name type="common">Carrot</name>
    <dbReference type="NCBI Taxonomy" id="79200"/>
    <lineage>
        <taxon>Eukaryota</taxon>
        <taxon>Viridiplantae</taxon>
        <taxon>Streptophyta</taxon>
        <taxon>Embryophyta</taxon>
        <taxon>Tracheophyta</taxon>
        <taxon>Spermatophyta</taxon>
        <taxon>Magnoliopsida</taxon>
        <taxon>eudicotyledons</taxon>
        <taxon>Gunneridae</taxon>
        <taxon>Pentapetalae</taxon>
        <taxon>asterids</taxon>
        <taxon>campanulids</taxon>
        <taxon>Apiales</taxon>
        <taxon>Apiaceae</taxon>
        <taxon>Apioideae</taxon>
        <taxon>Scandiceae</taxon>
        <taxon>Daucinae</taxon>
        <taxon>Daucus</taxon>
        <taxon>Daucus sect. Daucus</taxon>
    </lineage>
</organism>
<evidence type="ECO:0000313" key="4">
    <source>
        <dbReference type="EMBL" id="WOH01895.1"/>
    </source>
</evidence>
<feature type="compositionally biased region" description="Polar residues" evidence="2">
    <location>
        <begin position="246"/>
        <end position="258"/>
    </location>
</feature>
<feature type="compositionally biased region" description="Basic and acidic residues" evidence="2">
    <location>
        <begin position="274"/>
        <end position="313"/>
    </location>
</feature>
<feature type="compositionally biased region" description="Basic and acidic residues" evidence="2">
    <location>
        <begin position="381"/>
        <end position="395"/>
    </location>
</feature>
<feature type="region of interest" description="Disordered" evidence="2">
    <location>
        <begin position="241"/>
        <end position="321"/>
    </location>
</feature>
<dbReference type="EMBL" id="CP093347">
    <property type="protein sequence ID" value="WOH01895.1"/>
    <property type="molecule type" value="Genomic_DNA"/>
</dbReference>
<dbReference type="PROSITE" id="PS50158">
    <property type="entry name" value="ZF_CCHC"/>
    <property type="match status" value="1"/>
</dbReference>
<reference evidence="4" key="2">
    <citation type="submission" date="2022-03" db="EMBL/GenBank/DDBJ databases">
        <title>Draft title - Genomic analysis of global carrot germplasm unveils the trajectory of domestication and the origin of high carotenoid orange carrot.</title>
        <authorList>
            <person name="Iorizzo M."/>
            <person name="Ellison S."/>
            <person name="Senalik D."/>
            <person name="Macko-Podgorni A."/>
            <person name="Grzebelus D."/>
            <person name="Bostan H."/>
            <person name="Rolling W."/>
            <person name="Curaba J."/>
            <person name="Simon P."/>
        </authorList>
    </citation>
    <scope>NUCLEOTIDE SEQUENCE</scope>
    <source>
        <tissue evidence="4">Leaf</tissue>
    </source>
</reference>
<keyword evidence="5" id="KW-1185">Reference proteome</keyword>
<dbReference type="InterPro" id="IPR040256">
    <property type="entry name" value="At4g02000-like"/>
</dbReference>
<accession>A0AAF1B0V1</accession>